<feature type="compositionally biased region" description="Low complexity" evidence="1">
    <location>
        <begin position="681"/>
        <end position="701"/>
    </location>
</feature>
<feature type="compositionally biased region" description="Low complexity" evidence="1">
    <location>
        <begin position="710"/>
        <end position="723"/>
    </location>
</feature>
<organism evidence="2 3">
    <name type="scientific">Astrephomene gubernaculifera</name>
    <dbReference type="NCBI Taxonomy" id="47775"/>
    <lineage>
        <taxon>Eukaryota</taxon>
        <taxon>Viridiplantae</taxon>
        <taxon>Chlorophyta</taxon>
        <taxon>core chlorophytes</taxon>
        <taxon>Chlorophyceae</taxon>
        <taxon>CS clade</taxon>
        <taxon>Chlamydomonadales</taxon>
        <taxon>Astrephomenaceae</taxon>
        <taxon>Astrephomene</taxon>
    </lineage>
</organism>
<feature type="compositionally biased region" description="Low complexity" evidence="1">
    <location>
        <begin position="815"/>
        <end position="824"/>
    </location>
</feature>
<feature type="compositionally biased region" description="Polar residues" evidence="1">
    <location>
        <begin position="1086"/>
        <end position="1095"/>
    </location>
</feature>
<feature type="region of interest" description="Disordered" evidence="1">
    <location>
        <begin position="1"/>
        <end position="95"/>
    </location>
</feature>
<name>A0AAD3DK63_9CHLO</name>
<accession>A0AAD3DK63</accession>
<feature type="compositionally biased region" description="Acidic residues" evidence="1">
    <location>
        <begin position="59"/>
        <end position="81"/>
    </location>
</feature>
<dbReference type="AlphaFoldDB" id="A0AAD3DK63"/>
<comment type="caution">
    <text evidence="2">The sequence shown here is derived from an EMBL/GenBank/DDBJ whole genome shotgun (WGS) entry which is preliminary data.</text>
</comment>
<dbReference type="Proteomes" id="UP001054857">
    <property type="component" value="Unassembled WGS sequence"/>
</dbReference>
<feature type="compositionally biased region" description="Pro residues" evidence="1">
    <location>
        <begin position="844"/>
        <end position="861"/>
    </location>
</feature>
<feature type="region of interest" description="Disordered" evidence="1">
    <location>
        <begin position="247"/>
        <end position="279"/>
    </location>
</feature>
<feature type="compositionally biased region" description="Low complexity" evidence="1">
    <location>
        <begin position="37"/>
        <end position="55"/>
    </location>
</feature>
<evidence type="ECO:0000313" key="3">
    <source>
        <dbReference type="Proteomes" id="UP001054857"/>
    </source>
</evidence>
<evidence type="ECO:0000313" key="2">
    <source>
        <dbReference type="EMBL" id="GFR43063.1"/>
    </source>
</evidence>
<gene>
    <name evidence="2" type="ORF">Agub_g4070</name>
</gene>
<feature type="region of interest" description="Disordered" evidence="1">
    <location>
        <begin position="1042"/>
        <end position="1099"/>
    </location>
</feature>
<sequence length="1146" mass="114507">MSDPLSQLAYTAHVLSKKTSSQLQQPQPPHQLPPQRPARSQQQLSQQSRQSQQTQGEEAMSETEDTPMAMDGDDGDSDGDYESGAAGGSAITGGQPTSGTFAGGMLPALGGEAFGGGGGCAILAGFGGGDLGQAGRGAGLQFGSPTMVGINGMRAMYGSGGGSGKRLSRRPVQFWAPFNDWWRSEFERTGKRPSGDEVGDWYIQKAPSIWGAEAPSLEETRTHAKCLRSVGSIREYFRGYRARKRARHEDVGGAADGMGGLSSPTITAPRSAPSASTPATTAAAAAASGLQNLQHLAAISSLLPQLSALNPVSLAQLQLAAAAAANRAAPSAPAASPAALLQALAASASQQFQHTARPESQIMSAAAAASSCKAGTSLQVPSKPQAHGGLMPYAMPPDATGAPMALLPLPAPGSRAPPLALGLPSSAGGSTATGSLASFFQGGSEEKAGGNRGGDTCGFNGSGGGSLDCGGLSVGPSSGGCSTPAAPASVLLAATNTATPATTASAVSEGTCHPKALTTTLGPSHKGNQDPGELAALLLQQTQMPKGVTPPLGAGQIAALHHLLTSMPFADGAAVLHITPRATTPAAGQLQAPAKSQQHQQQPHASNTSGLSGPATASATVTNSGGDDGAGDKGLTRAATAGLPAATDGGIGNSPGNNGGLGHSGDPSRQQPDQQKLTPQPSVAAPAPSSVVSVPSLAATPLEPPPERPPALAAAPAADPRSLQPQQQTLGLRSRSPSSAPTPVAAASGAQLLGCQPTGPSSRPPTAPVTTHAQALQPVQQGQRHPSGPPLSQPQGGMDRFNRASPAAESTPRHQQQQQQCQQRRTPDHHTTHHHQQQNAAPRATPPPAPPSVAPALPTLPPIPPLNNGLYGAPPAPGLAPAPGTAVAAASPAATAAGAQPPSLRSLLAQPDDELCGLLRGLPHDQLVVLLLRAVATVRQKKAHEERLMDELSQMLEQQGNLQAQLHTQRVEASRLYRDLLALREEAAHGAGGSCDVGGGASVAMATAGVGSSGGYSAGPLARATTPAAAAATSGLRPSGSAAFLLSPPAPSMGGDVESREGVNGHVPNPHHQRNHPQTLPPPISTQPLQQQPSGATPEVGAVAVPDAHASGAGGAVAPLHSGRGSVEDGGAAKAVVCSDGGSGTC</sequence>
<feature type="compositionally biased region" description="Low complexity" evidence="1">
    <location>
        <begin position="734"/>
        <end position="750"/>
    </location>
</feature>
<keyword evidence="3" id="KW-1185">Reference proteome</keyword>
<feature type="compositionally biased region" description="Polar residues" evidence="1">
    <location>
        <begin position="768"/>
        <end position="784"/>
    </location>
</feature>
<feature type="compositionally biased region" description="Polar residues" evidence="1">
    <location>
        <begin position="607"/>
        <end position="625"/>
    </location>
</feature>
<feature type="compositionally biased region" description="Low complexity" evidence="1">
    <location>
        <begin position="589"/>
        <end position="606"/>
    </location>
</feature>
<proteinExistence type="predicted"/>
<reference evidence="2 3" key="1">
    <citation type="journal article" date="2021" name="Sci. Rep.">
        <title>Genome sequencing of the multicellular alga Astrephomene provides insights into convergent evolution of germ-soma differentiation.</title>
        <authorList>
            <person name="Yamashita S."/>
            <person name="Yamamoto K."/>
            <person name="Matsuzaki R."/>
            <person name="Suzuki S."/>
            <person name="Yamaguchi H."/>
            <person name="Hirooka S."/>
            <person name="Minakuchi Y."/>
            <person name="Miyagishima S."/>
            <person name="Kawachi M."/>
            <person name="Toyoda A."/>
            <person name="Nozaki H."/>
        </authorList>
    </citation>
    <scope>NUCLEOTIDE SEQUENCE [LARGE SCALE GENOMIC DNA]</scope>
    <source>
        <strain evidence="2 3">NIES-4017</strain>
    </source>
</reference>
<dbReference type="PROSITE" id="PS50096">
    <property type="entry name" value="IQ"/>
    <property type="match status" value="1"/>
</dbReference>
<evidence type="ECO:0000256" key="1">
    <source>
        <dbReference type="SAM" id="MobiDB-lite"/>
    </source>
</evidence>
<feature type="compositionally biased region" description="Pro residues" evidence="1">
    <location>
        <begin position="26"/>
        <end position="36"/>
    </location>
</feature>
<protein>
    <submittedName>
        <fullName evidence="2">Uncharacterized protein</fullName>
    </submittedName>
</protein>
<feature type="compositionally biased region" description="Polar residues" evidence="1">
    <location>
        <begin position="667"/>
        <end position="680"/>
    </location>
</feature>
<feature type="region of interest" description="Disordered" evidence="1">
    <location>
        <begin position="585"/>
        <end position="861"/>
    </location>
</feature>
<feature type="compositionally biased region" description="Low complexity" evidence="1">
    <location>
        <begin position="262"/>
        <end position="279"/>
    </location>
</feature>
<feature type="compositionally biased region" description="Gly residues" evidence="1">
    <location>
        <begin position="649"/>
        <end position="663"/>
    </location>
</feature>
<dbReference type="EMBL" id="BMAR01000004">
    <property type="protein sequence ID" value="GFR43063.1"/>
    <property type="molecule type" value="Genomic_DNA"/>
</dbReference>